<dbReference type="GO" id="GO:0004519">
    <property type="term" value="F:endonuclease activity"/>
    <property type="evidence" value="ECO:0007669"/>
    <property type="project" value="UniProtKB-KW"/>
</dbReference>
<evidence type="ECO:0000313" key="2">
    <source>
        <dbReference type="EMBL" id="WHP04441.1"/>
    </source>
</evidence>
<keyword evidence="2" id="KW-0255">Endonuclease</keyword>
<accession>A0ABY8RZQ3</accession>
<dbReference type="RefSeq" id="WP_283266136.1">
    <property type="nucleotide sequence ID" value="NZ_CP125669.1"/>
</dbReference>
<feature type="domain" description="HNH nuclease" evidence="1">
    <location>
        <begin position="124"/>
        <end position="176"/>
    </location>
</feature>
<gene>
    <name evidence="2" type="ORF">QLH32_10180</name>
</gene>
<organism evidence="2 3">
    <name type="scientific">Acinetobacter corruptisaponis</name>
    <dbReference type="NCBI Taxonomy" id="3045147"/>
    <lineage>
        <taxon>Bacteria</taxon>
        <taxon>Pseudomonadati</taxon>
        <taxon>Pseudomonadota</taxon>
        <taxon>Gammaproteobacteria</taxon>
        <taxon>Moraxellales</taxon>
        <taxon>Moraxellaceae</taxon>
        <taxon>Acinetobacter</taxon>
    </lineage>
</organism>
<sequence>MDFYQWLRNKGLSLKSSQSYSTAIYKTMPNWIEEMEIPNTLYDFYAYKYILENNQLFKEKNIQGHNMYSASLKHFESYLKETEFVEIDQQVELGDLSSEQKKIVNIRIVQNKFRKSLFKLWSGCCISGCSIKTLLIASHIKPWSQSTYHERVDSYNGVLLTPNYDALFDKGFISFETDGKILISSELNQPDIDYFQIPEKTKHQFSNKHAGYLEYHQEMIFRK</sequence>
<keyword evidence="3" id="KW-1185">Reference proteome</keyword>
<reference evidence="2 3" key="1">
    <citation type="submission" date="2023-05" db="EMBL/GenBank/DDBJ databases">
        <title>The complete genome of Acinetobacter sp. nov KCTC 92772.</title>
        <authorList>
            <person name="Zhou G."/>
        </authorList>
    </citation>
    <scope>NUCLEOTIDE SEQUENCE [LARGE SCALE GENOMIC DNA]</scope>
    <source>
        <strain evidence="2 3">KCTC 92772</strain>
    </source>
</reference>
<evidence type="ECO:0000313" key="3">
    <source>
        <dbReference type="Proteomes" id="UP001229836"/>
    </source>
</evidence>
<proteinExistence type="predicted"/>
<keyword evidence="2" id="KW-0378">Hydrolase</keyword>
<dbReference type="InterPro" id="IPR003615">
    <property type="entry name" value="HNH_nuc"/>
</dbReference>
<evidence type="ECO:0000259" key="1">
    <source>
        <dbReference type="Pfam" id="PF13391"/>
    </source>
</evidence>
<protein>
    <submittedName>
        <fullName evidence="2">HNH endonuclease</fullName>
    </submittedName>
</protein>
<keyword evidence="2" id="KW-0540">Nuclease</keyword>
<dbReference type="Pfam" id="PF13391">
    <property type="entry name" value="HNH_2"/>
    <property type="match status" value="1"/>
</dbReference>
<dbReference type="EMBL" id="CP125669">
    <property type="protein sequence ID" value="WHP04441.1"/>
    <property type="molecule type" value="Genomic_DNA"/>
</dbReference>
<name>A0ABY8RZQ3_9GAMM</name>
<dbReference type="Proteomes" id="UP001229836">
    <property type="component" value="Chromosome"/>
</dbReference>